<dbReference type="OrthoDB" id="9805309at2"/>
<dbReference type="Proteomes" id="UP000294830">
    <property type="component" value="Unassembled WGS sequence"/>
</dbReference>
<dbReference type="Pfam" id="PF13443">
    <property type="entry name" value="HTH_26"/>
    <property type="match status" value="1"/>
</dbReference>
<evidence type="ECO:0000313" key="3">
    <source>
        <dbReference type="Proteomes" id="UP000294830"/>
    </source>
</evidence>
<evidence type="ECO:0000259" key="1">
    <source>
        <dbReference type="Pfam" id="PF13443"/>
    </source>
</evidence>
<proteinExistence type="predicted"/>
<sequence>MLKMNISRVLALKGIDNAYTYLKKHGYKHTKAYYLSRSLTQKIDVNDLERICLKLNCTPNDLFEWTPSKPENDIDGHALQSIRRKDAAVGLVKLVQGLPVEQMDEIEKMILEKVRKTAKVKEE</sequence>
<reference evidence="2 3" key="1">
    <citation type="submission" date="2019-03" db="EMBL/GenBank/DDBJ databases">
        <title>Genomic Encyclopedia of Archaeal and Bacterial Type Strains, Phase II (KMG-II): from individual species to whole genera.</title>
        <authorList>
            <person name="Goeker M."/>
        </authorList>
    </citation>
    <scope>NUCLEOTIDE SEQUENCE [LARGE SCALE GENOMIC DNA]</scope>
    <source>
        <strain evidence="2 3">RL-C</strain>
    </source>
</reference>
<dbReference type="RefSeq" id="WP_131839879.1">
    <property type="nucleotide sequence ID" value="NZ_SLWB01000012.1"/>
</dbReference>
<dbReference type="GO" id="GO:0003677">
    <property type="term" value="F:DNA binding"/>
    <property type="evidence" value="ECO:0007669"/>
    <property type="project" value="UniProtKB-KW"/>
</dbReference>
<name>A0A4R2E829_9BACT</name>
<feature type="domain" description="HTH cro/C1-type" evidence="1">
    <location>
        <begin position="5"/>
        <end position="67"/>
    </location>
</feature>
<dbReference type="InterPro" id="IPR001387">
    <property type="entry name" value="Cro/C1-type_HTH"/>
</dbReference>
<gene>
    <name evidence="2" type="ORF">CLV25_11265</name>
</gene>
<comment type="caution">
    <text evidence="2">The sequence shown here is derived from an EMBL/GenBank/DDBJ whole genome shotgun (WGS) entry which is preliminary data.</text>
</comment>
<keyword evidence="2" id="KW-0238">DNA-binding</keyword>
<protein>
    <submittedName>
        <fullName evidence="2">Cro/C1-type helix-turn-helix DNA-binding protein</fullName>
    </submittedName>
</protein>
<dbReference type="AlphaFoldDB" id="A0A4R2E829"/>
<organism evidence="2 3">
    <name type="scientific">Acetobacteroides hydrogenigenes</name>
    <dbReference type="NCBI Taxonomy" id="979970"/>
    <lineage>
        <taxon>Bacteria</taxon>
        <taxon>Pseudomonadati</taxon>
        <taxon>Bacteroidota</taxon>
        <taxon>Bacteroidia</taxon>
        <taxon>Bacteroidales</taxon>
        <taxon>Rikenellaceae</taxon>
        <taxon>Acetobacteroides</taxon>
    </lineage>
</organism>
<evidence type="ECO:0000313" key="2">
    <source>
        <dbReference type="EMBL" id="TCN64738.1"/>
    </source>
</evidence>
<accession>A0A4R2E829</accession>
<keyword evidence="3" id="KW-1185">Reference proteome</keyword>
<dbReference type="EMBL" id="SLWB01000012">
    <property type="protein sequence ID" value="TCN64738.1"/>
    <property type="molecule type" value="Genomic_DNA"/>
</dbReference>